<keyword evidence="4" id="KW-0732">Signal</keyword>
<dbReference type="PANTHER" id="PTHR10891">
    <property type="entry name" value="EF-HAND CALCIUM-BINDING DOMAIN CONTAINING PROTEIN"/>
    <property type="match status" value="1"/>
</dbReference>
<proteinExistence type="predicted"/>
<dbReference type="Gene3D" id="1.10.238.10">
    <property type="entry name" value="EF-hand"/>
    <property type="match status" value="2"/>
</dbReference>
<evidence type="ECO:0000313" key="6">
    <source>
        <dbReference type="EMBL" id="CAD1827078.1"/>
    </source>
</evidence>
<dbReference type="GO" id="GO:0005509">
    <property type="term" value="F:calcium ion binding"/>
    <property type="evidence" value="ECO:0007669"/>
    <property type="project" value="InterPro"/>
</dbReference>
<dbReference type="PROSITE" id="PS50222">
    <property type="entry name" value="EF_HAND_2"/>
    <property type="match status" value="1"/>
</dbReference>
<reference evidence="6" key="1">
    <citation type="submission" date="2020-07" db="EMBL/GenBank/DDBJ databases">
        <authorList>
            <person name="Lin J."/>
        </authorList>
    </citation>
    <scope>NUCLEOTIDE SEQUENCE</scope>
</reference>
<evidence type="ECO:0000259" key="5">
    <source>
        <dbReference type="PROSITE" id="PS50222"/>
    </source>
</evidence>
<sequence length="228" mass="25884">MRFLFFGEVFVLLGEGFASGADPVRNRMQNTAATCRSRLVSTSKKPKHVAVENSQFQVPFIQAPLKPVKGLSFKDRQFSDMLLTFEPDVDDMKKVFGKMAGPNGKISTKDLKRLLQKLGKAPDEACQLAGDMVWAADTNKDGFIDFSEFMEVHKKGVRMSDIKQAFLMYDRDRDGRISAEELRDMLLKLGESYCLAQCEMMVKRVDRDGDGLDMQDFMAMMTRPRKKP</sequence>
<dbReference type="SUPFAM" id="SSF47473">
    <property type="entry name" value="EF-hand"/>
    <property type="match status" value="1"/>
</dbReference>
<keyword evidence="2" id="KW-0677">Repeat</keyword>
<dbReference type="InterPro" id="IPR011992">
    <property type="entry name" value="EF-hand-dom_pair"/>
</dbReference>
<dbReference type="Pfam" id="PF13499">
    <property type="entry name" value="EF-hand_7"/>
    <property type="match status" value="1"/>
</dbReference>
<dbReference type="Pfam" id="PF13833">
    <property type="entry name" value="EF-hand_8"/>
    <property type="match status" value="1"/>
</dbReference>
<dbReference type="SMART" id="SM00054">
    <property type="entry name" value="EFh"/>
    <property type="match status" value="3"/>
</dbReference>
<evidence type="ECO:0000256" key="4">
    <source>
        <dbReference type="SAM" id="SignalP"/>
    </source>
</evidence>
<dbReference type="PROSITE" id="PS00018">
    <property type="entry name" value="EF_HAND_1"/>
    <property type="match status" value="1"/>
</dbReference>
<accession>A0A6V7P8V7</accession>
<evidence type="ECO:0000256" key="1">
    <source>
        <dbReference type="ARBA" id="ARBA00022723"/>
    </source>
</evidence>
<feature type="chain" id="PRO_5028398390" description="EF-hand domain-containing protein" evidence="4">
    <location>
        <begin position="21"/>
        <end position="228"/>
    </location>
</feature>
<keyword evidence="3" id="KW-0106">Calcium</keyword>
<protein>
    <recommendedName>
        <fullName evidence="5">EF-hand domain-containing protein</fullName>
    </recommendedName>
</protein>
<dbReference type="EMBL" id="LR862146">
    <property type="protein sequence ID" value="CAD1827078.1"/>
    <property type="molecule type" value="Genomic_DNA"/>
</dbReference>
<feature type="signal peptide" evidence="4">
    <location>
        <begin position="1"/>
        <end position="20"/>
    </location>
</feature>
<keyword evidence="1" id="KW-0479">Metal-binding</keyword>
<feature type="domain" description="EF-hand" evidence="5">
    <location>
        <begin position="157"/>
        <end position="192"/>
    </location>
</feature>
<dbReference type="AlphaFoldDB" id="A0A6V7P8V7"/>
<dbReference type="FunFam" id="1.10.238.10:FF:000001">
    <property type="entry name" value="Calmodulin 1"/>
    <property type="match status" value="1"/>
</dbReference>
<gene>
    <name evidence="6" type="ORF">CB5_LOCUS10289</name>
</gene>
<dbReference type="CDD" id="cd00051">
    <property type="entry name" value="EFh"/>
    <property type="match status" value="1"/>
</dbReference>
<evidence type="ECO:0000256" key="2">
    <source>
        <dbReference type="ARBA" id="ARBA00022737"/>
    </source>
</evidence>
<dbReference type="InterPro" id="IPR039647">
    <property type="entry name" value="EF_hand_pair_protein_CML-like"/>
</dbReference>
<name>A0A6V7P8V7_ANACO</name>
<organism evidence="6">
    <name type="scientific">Ananas comosus var. bracteatus</name>
    <name type="common">red pineapple</name>
    <dbReference type="NCBI Taxonomy" id="296719"/>
    <lineage>
        <taxon>Eukaryota</taxon>
        <taxon>Viridiplantae</taxon>
        <taxon>Streptophyta</taxon>
        <taxon>Embryophyta</taxon>
        <taxon>Tracheophyta</taxon>
        <taxon>Spermatophyta</taxon>
        <taxon>Magnoliopsida</taxon>
        <taxon>Liliopsida</taxon>
        <taxon>Poales</taxon>
        <taxon>Bromeliaceae</taxon>
        <taxon>Bromelioideae</taxon>
        <taxon>Ananas</taxon>
    </lineage>
</organism>
<dbReference type="InterPro" id="IPR002048">
    <property type="entry name" value="EF_hand_dom"/>
</dbReference>
<dbReference type="InterPro" id="IPR018247">
    <property type="entry name" value="EF_Hand_1_Ca_BS"/>
</dbReference>
<evidence type="ECO:0000256" key="3">
    <source>
        <dbReference type="ARBA" id="ARBA00022837"/>
    </source>
</evidence>